<feature type="region of interest" description="Disordered" evidence="4">
    <location>
        <begin position="656"/>
        <end position="677"/>
    </location>
</feature>
<dbReference type="InterPro" id="IPR001965">
    <property type="entry name" value="Znf_PHD"/>
</dbReference>
<evidence type="ECO:0000256" key="1">
    <source>
        <dbReference type="ARBA" id="ARBA00022723"/>
    </source>
</evidence>
<dbReference type="OrthoDB" id="20839at2759"/>
<organism evidence="6 7">
    <name type="scientific">Lupinus albus</name>
    <name type="common">White lupine</name>
    <name type="synonym">Lupinus termis</name>
    <dbReference type="NCBI Taxonomy" id="3870"/>
    <lineage>
        <taxon>Eukaryota</taxon>
        <taxon>Viridiplantae</taxon>
        <taxon>Streptophyta</taxon>
        <taxon>Embryophyta</taxon>
        <taxon>Tracheophyta</taxon>
        <taxon>Spermatophyta</taxon>
        <taxon>Magnoliopsida</taxon>
        <taxon>eudicotyledons</taxon>
        <taxon>Gunneridae</taxon>
        <taxon>Pentapetalae</taxon>
        <taxon>rosids</taxon>
        <taxon>fabids</taxon>
        <taxon>Fabales</taxon>
        <taxon>Fabaceae</taxon>
        <taxon>Papilionoideae</taxon>
        <taxon>50 kb inversion clade</taxon>
        <taxon>genistoids sensu lato</taxon>
        <taxon>core genistoids</taxon>
        <taxon>Genisteae</taxon>
        <taxon>Lupinus</taxon>
    </lineage>
</organism>
<accession>A0A6A4Q5J2</accession>
<feature type="chain" id="PRO_5043938387" evidence="5">
    <location>
        <begin position="19"/>
        <end position="1463"/>
    </location>
</feature>
<dbReference type="GO" id="GO:0005634">
    <property type="term" value="C:nucleus"/>
    <property type="evidence" value="ECO:0007669"/>
    <property type="project" value="UniProtKB-ARBA"/>
</dbReference>
<evidence type="ECO:0000256" key="5">
    <source>
        <dbReference type="SAM" id="SignalP"/>
    </source>
</evidence>
<dbReference type="InterPro" id="IPR013083">
    <property type="entry name" value="Znf_RING/FYVE/PHD"/>
</dbReference>
<dbReference type="SMART" id="SM00249">
    <property type="entry name" value="PHD"/>
    <property type="match status" value="4"/>
</dbReference>
<evidence type="ECO:0000313" key="6">
    <source>
        <dbReference type="EMBL" id="KAE9609010.1"/>
    </source>
</evidence>
<dbReference type="InterPro" id="IPR050701">
    <property type="entry name" value="Histone_Mod_Regulator"/>
</dbReference>
<dbReference type="CDD" id="cd15571">
    <property type="entry name" value="ePHD"/>
    <property type="match status" value="1"/>
</dbReference>
<dbReference type="InterPro" id="IPR019786">
    <property type="entry name" value="Zinc_finger_PHD-type_CS"/>
</dbReference>
<dbReference type="PANTHER" id="PTHR13793:SF161">
    <property type="entry name" value="PHD-ZINC-FINGER-LIKE DOMAIN PROTEIN"/>
    <property type="match status" value="1"/>
</dbReference>
<evidence type="ECO:0000313" key="7">
    <source>
        <dbReference type="Proteomes" id="UP000447434"/>
    </source>
</evidence>
<comment type="caution">
    <text evidence="6">The sequence shown here is derived from an EMBL/GenBank/DDBJ whole genome shotgun (WGS) entry which is preliminary data.</text>
</comment>
<feature type="compositionally biased region" description="Basic residues" evidence="4">
    <location>
        <begin position="102"/>
        <end position="111"/>
    </location>
</feature>
<dbReference type="GO" id="GO:0008270">
    <property type="term" value="F:zinc ion binding"/>
    <property type="evidence" value="ECO:0007669"/>
    <property type="project" value="UniProtKB-KW"/>
</dbReference>
<keyword evidence="1" id="KW-0479">Metal-binding</keyword>
<dbReference type="PROSITE" id="PS51805">
    <property type="entry name" value="EPHD"/>
    <property type="match status" value="2"/>
</dbReference>
<feature type="signal peptide" evidence="5">
    <location>
        <begin position="1"/>
        <end position="18"/>
    </location>
</feature>
<dbReference type="Pfam" id="PF13831">
    <property type="entry name" value="PHD_2"/>
    <property type="match status" value="2"/>
</dbReference>
<dbReference type="Pfam" id="PF13832">
    <property type="entry name" value="zf-HC5HC2H_2"/>
    <property type="match status" value="2"/>
</dbReference>
<dbReference type="InterPro" id="IPR011011">
    <property type="entry name" value="Znf_FYVE_PHD"/>
</dbReference>
<reference evidence="7" key="1">
    <citation type="journal article" date="2020" name="Nat. Commun.">
        <title>Genome sequence of the cluster root forming white lupin.</title>
        <authorList>
            <person name="Hufnagel B."/>
            <person name="Marques A."/>
            <person name="Soriano A."/>
            <person name="Marques L."/>
            <person name="Divol F."/>
            <person name="Doumas P."/>
            <person name="Sallet E."/>
            <person name="Mancinotti D."/>
            <person name="Carrere S."/>
            <person name="Marande W."/>
            <person name="Arribat S."/>
            <person name="Keller J."/>
            <person name="Huneau C."/>
            <person name="Blein T."/>
            <person name="Aime D."/>
            <person name="Laguerre M."/>
            <person name="Taylor J."/>
            <person name="Schubert V."/>
            <person name="Nelson M."/>
            <person name="Geu-Flores F."/>
            <person name="Crespi M."/>
            <person name="Gallardo-Guerrero K."/>
            <person name="Delaux P.-M."/>
            <person name="Salse J."/>
            <person name="Berges H."/>
            <person name="Guyot R."/>
            <person name="Gouzy J."/>
            <person name="Peret B."/>
        </authorList>
    </citation>
    <scope>NUCLEOTIDE SEQUENCE [LARGE SCALE GENOMIC DNA]</scope>
    <source>
        <strain evidence="7">cv. Amiga</strain>
    </source>
</reference>
<dbReference type="PROSITE" id="PS01359">
    <property type="entry name" value="ZF_PHD_1"/>
    <property type="match status" value="2"/>
</dbReference>
<keyword evidence="2" id="KW-0863">Zinc-finger</keyword>
<gene>
    <name evidence="6" type="ORF">Lalb_Chr08g0241721</name>
</gene>
<evidence type="ECO:0000256" key="3">
    <source>
        <dbReference type="ARBA" id="ARBA00022833"/>
    </source>
</evidence>
<proteinExistence type="predicted"/>
<dbReference type="PANTHER" id="PTHR13793">
    <property type="entry name" value="PHD FINGER PROTEINS"/>
    <property type="match status" value="1"/>
</dbReference>
<dbReference type="EMBL" id="WOCE01000008">
    <property type="protein sequence ID" value="KAE9609010.1"/>
    <property type="molecule type" value="Genomic_DNA"/>
</dbReference>
<dbReference type="PROSITE" id="PS50016">
    <property type="entry name" value="ZF_PHD_2"/>
    <property type="match status" value="2"/>
</dbReference>
<evidence type="ECO:0000256" key="4">
    <source>
        <dbReference type="SAM" id="MobiDB-lite"/>
    </source>
</evidence>
<dbReference type="GO" id="GO:0006357">
    <property type="term" value="P:regulation of transcription by RNA polymerase II"/>
    <property type="evidence" value="ECO:0007669"/>
    <property type="project" value="TreeGrafter"/>
</dbReference>
<dbReference type="Gene3D" id="3.30.40.10">
    <property type="entry name" value="Zinc/RING finger domain, C3HC4 (zinc finger)"/>
    <property type="match status" value="4"/>
</dbReference>
<evidence type="ECO:0000256" key="2">
    <source>
        <dbReference type="ARBA" id="ARBA00022771"/>
    </source>
</evidence>
<dbReference type="SUPFAM" id="SSF57903">
    <property type="entry name" value="FYVE/PHD zinc finger"/>
    <property type="match status" value="2"/>
</dbReference>
<feature type="region of interest" description="Disordered" evidence="4">
    <location>
        <begin position="95"/>
        <end position="131"/>
    </location>
</feature>
<protein>
    <submittedName>
        <fullName evidence="6">Putative chromatin regulator PHD family</fullName>
    </submittedName>
</protein>
<keyword evidence="7" id="KW-1185">Reference proteome</keyword>
<sequence>MLSLLCTFLLPAMNGGLCHRRTYMEALEQSTEEMSCPGLAVFPVELPEFGKGSVKFGMDFLSQARKALSERSPFEVAGETSTSAVAVTLPSELGNLLNRHGDNRRRHKKSSHSGGGGEKKKKSSRANEKARGSNIWTEMEVYFRDLTMSDIDTLAEASSLCNLTYSECFSIPRLGNAPKFDVVSTEDERVAAPAFNLVSSENNEKVGSGNEKNAVEDANGLDMKIDDGFVGIESVDNVAVENDLPRGDEIHVSSDTCGSLEWLLGCRNKISLTSERPSKKMKLLGGGAGLEKIVMAAPCDEGQPFCDYCSRGDTDSDSNPLIACTSCKVVVHQRCYGIQDNLDESWLCSWCKQKGDIDDSENPCVLCPKKGGALKPVNGSVESVGSVHFAHLFCGLWMPEVYIDDLKKMEPIMNVGEIKENKRKLVCNVCKVKFGACVQCSNGACGASFHPLCAREARHRMEVWAKYGDDDVELQAFCFKHSDLQENRNISPSGDSVAIGEFSEVNGPPVTLSVNSEHKLKVGIQNGVVCDSSSDKLNHNEPQDGGLSDCRLSAHDLLGCGAGEQHNIGVVGRANENVDASESLSFALVLKKLIDRGKVDAKDVALEIGISPDTLTENINEAYMAPDVRDKIVNWLKAHVYTTAFQKGVKVKFKPANASSDEGGSAHGSESLPKSNSGLLDPFAVKSVPPRRRTVSNIRILNDNKMICLSEGVTSENGMAVDKIRVRQPDHENPGSLNEASVPDATEVNLTKSEDFCPAVQGNADKLIKSSISGCVLDEESTACLQNASMLSECPLHPASEPPDSGLIKKETISNYVHPYIKNKLQRVQDGEILEGFIWPREEANSSYEFSVASDCSSSRNQQLTCVDFSKPDQVYKEQLTRAKKMELLEFSPEDEVEGELIYYQHRLFQDRVAKKGLTDNLIHNIAKSLPQEIDMSHQRRWDAVIVNQYLQDLKEAKKRGRKERRHKEAQAVLAAATAAAAASTRSSFRKDTLDESMQQENLVKLDTLSGRTGASSQPMPRAKETLSRVAMTRTSSEKYSDFGLSISNFSKEQPKSCDICRRPETMLNPILLCSGCKVAVHLDCYRSVKDTMGPWYCELCENLSSRSSATSTINSRQKPYFVAECALCGGATGAFRRSCDGQWVHAFCAEWVFESTFRRGQINAVEGVETLLKGTDICCICCCKHGVCMKCCYGHCRTTFHPYCARSAGLYMNVRTTGGKLQHKAYCQRHSLEQKEKAETQKHGIEEFKRMKQIRVELERLRLLCERIVKREKIKRELILCSHDMLAFKRDHVARSMLVHSPFILPDGSSESATTSLKGNTEGYRSCSEAVQQSDDVTVDSSVSAKHRVRLAVSMDTDPKVDDDCSTSQCQYNHKIPERMQFSGKQIPRRASATLHYHSDEGVRRSKSRKHAETFGKELVMTSDEASMKNSRLPKGYAYVPADCLSNDKHSNEDVYASEPVE</sequence>
<keyword evidence="3" id="KW-0862">Zinc</keyword>
<dbReference type="InterPro" id="IPR019787">
    <property type="entry name" value="Znf_PHD-finger"/>
</dbReference>
<dbReference type="Proteomes" id="UP000447434">
    <property type="component" value="Chromosome 8"/>
</dbReference>
<feature type="region of interest" description="Disordered" evidence="4">
    <location>
        <begin position="1443"/>
        <end position="1463"/>
    </location>
</feature>
<name>A0A6A4Q5J2_LUPAL</name>
<keyword evidence="5" id="KW-0732">Signal</keyword>
<dbReference type="InterPro" id="IPR034732">
    <property type="entry name" value="EPHD"/>
</dbReference>